<sequence>MANSIIRLNPWVSLYAMRIQDESNIGSRNEVNAKDYIFRIGAADAYGWSDKLTEDHRIIDYFLPGNQVADDVNPRLNLAEKLKYRDGSSIATVFADGLASLLLYLVNLVKIYHTGNAQRLKKMS</sequence>
<protein>
    <submittedName>
        <fullName evidence="2">Intracellular serine protease</fullName>
    </submittedName>
</protein>
<keyword evidence="3" id="KW-1185">Reference proteome</keyword>
<dbReference type="EMBL" id="SDAQ01000048">
    <property type="protein sequence ID" value="KAI3548695.1"/>
    <property type="molecule type" value="Genomic_DNA"/>
</dbReference>
<gene>
    <name evidence="2" type="ORF">CABS02_08225</name>
</gene>
<keyword evidence="2" id="KW-0645">Protease</keyword>
<reference evidence="2" key="1">
    <citation type="submission" date="2019-01" db="EMBL/GenBank/DDBJ databases">
        <title>Colletotrichum abscissum LGMF1257.</title>
        <authorList>
            <person name="Baroncelli R."/>
        </authorList>
    </citation>
    <scope>NUCLEOTIDE SEQUENCE</scope>
    <source>
        <strain evidence="2">Ca142</strain>
    </source>
</reference>
<dbReference type="AlphaFoldDB" id="A0A9Q0B346"/>
<keyword evidence="1" id="KW-0812">Transmembrane</keyword>
<evidence type="ECO:0000256" key="1">
    <source>
        <dbReference type="SAM" id="Phobius"/>
    </source>
</evidence>
<evidence type="ECO:0000313" key="2">
    <source>
        <dbReference type="EMBL" id="KAI3548695.1"/>
    </source>
</evidence>
<comment type="caution">
    <text evidence="2">The sequence shown here is derived from an EMBL/GenBank/DDBJ whole genome shotgun (WGS) entry which is preliminary data.</text>
</comment>
<feature type="transmembrane region" description="Helical" evidence="1">
    <location>
        <begin position="90"/>
        <end position="112"/>
    </location>
</feature>
<evidence type="ECO:0000313" key="3">
    <source>
        <dbReference type="Proteomes" id="UP001056436"/>
    </source>
</evidence>
<keyword evidence="1" id="KW-0472">Membrane</keyword>
<dbReference type="GO" id="GO:0006508">
    <property type="term" value="P:proteolysis"/>
    <property type="evidence" value="ECO:0007669"/>
    <property type="project" value="UniProtKB-KW"/>
</dbReference>
<keyword evidence="2" id="KW-0378">Hydrolase</keyword>
<proteinExistence type="predicted"/>
<organism evidence="2 3">
    <name type="scientific">Colletotrichum abscissum</name>
    <dbReference type="NCBI Taxonomy" id="1671311"/>
    <lineage>
        <taxon>Eukaryota</taxon>
        <taxon>Fungi</taxon>
        <taxon>Dikarya</taxon>
        <taxon>Ascomycota</taxon>
        <taxon>Pezizomycotina</taxon>
        <taxon>Sordariomycetes</taxon>
        <taxon>Hypocreomycetidae</taxon>
        <taxon>Glomerellales</taxon>
        <taxon>Glomerellaceae</taxon>
        <taxon>Colletotrichum</taxon>
        <taxon>Colletotrichum acutatum species complex</taxon>
    </lineage>
</organism>
<name>A0A9Q0B346_9PEZI</name>
<dbReference type="OrthoDB" id="5093543at2759"/>
<accession>A0A9Q0B346</accession>
<keyword evidence="1" id="KW-1133">Transmembrane helix</keyword>
<dbReference type="Proteomes" id="UP001056436">
    <property type="component" value="Unassembled WGS sequence"/>
</dbReference>
<dbReference type="GO" id="GO:0008233">
    <property type="term" value="F:peptidase activity"/>
    <property type="evidence" value="ECO:0007669"/>
    <property type="project" value="UniProtKB-KW"/>
</dbReference>